<evidence type="ECO:0000313" key="2">
    <source>
        <dbReference type="EMBL" id="CAD6992146.1"/>
    </source>
</evidence>
<feature type="compositionally biased region" description="Basic and acidic residues" evidence="1">
    <location>
        <begin position="76"/>
        <end position="120"/>
    </location>
</feature>
<feature type="compositionally biased region" description="Basic and acidic residues" evidence="1">
    <location>
        <begin position="38"/>
        <end position="47"/>
    </location>
</feature>
<dbReference type="Proteomes" id="UP000606786">
    <property type="component" value="Unassembled WGS sequence"/>
</dbReference>
<proteinExistence type="predicted"/>
<feature type="compositionally biased region" description="Basic and acidic residues" evidence="1">
    <location>
        <begin position="54"/>
        <end position="67"/>
    </location>
</feature>
<evidence type="ECO:0000256" key="1">
    <source>
        <dbReference type="SAM" id="MobiDB-lite"/>
    </source>
</evidence>
<accession>A0A811U1J6</accession>
<reference evidence="2" key="1">
    <citation type="submission" date="2020-11" db="EMBL/GenBank/DDBJ databases">
        <authorList>
            <person name="Whitehead M."/>
        </authorList>
    </citation>
    <scope>NUCLEOTIDE SEQUENCE</scope>
    <source>
        <strain evidence="2">EGII</strain>
    </source>
</reference>
<feature type="region of interest" description="Disordered" evidence="1">
    <location>
        <begin position="37"/>
        <end position="120"/>
    </location>
</feature>
<gene>
    <name evidence="2" type="ORF">CCAP1982_LOCUS1024</name>
</gene>
<comment type="caution">
    <text evidence="2">The sequence shown here is derived from an EMBL/GenBank/DDBJ whole genome shotgun (WGS) entry which is preliminary data.</text>
</comment>
<dbReference type="EMBL" id="CAJHJT010000001">
    <property type="protein sequence ID" value="CAD6992146.1"/>
    <property type="molecule type" value="Genomic_DNA"/>
</dbReference>
<keyword evidence="3" id="KW-1185">Reference proteome</keyword>
<organism evidence="2 3">
    <name type="scientific">Ceratitis capitata</name>
    <name type="common">Mediterranean fruit fly</name>
    <name type="synonym">Tephritis capitata</name>
    <dbReference type="NCBI Taxonomy" id="7213"/>
    <lineage>
        <taxon>Eukaryota</taxon>
        <taxon>Metazoa</taxon>
        <taxon>Ecdysozoa</taxon>
        <taxon>Arthropoda</taxon>
        <taxon>Hexapoda</taxon>
        <taxon>Insecta</taxon>
        <taxon>Pterygota</taxon>
        <taxon>Neoptera</taxon>
        <taxon>Endopterygota</taxon>
        <taxon>Diptera</taxon>
        <taxon>Brachycera</taxon>
        <taxon>Muscomorpha</taxon>
        <taxon>Tephritoidea</taxon>
        <taxon>Tephritidae</taxon>
        <taxon>Ceratitis</taxon>
        <taxon>Ceratitis</taxon>
    </lineage>
</organism>
<protein>
    <submittedName>
        <fullName evidence="2">(Mediterranean fruit fly) hypothetical protein</fullName>
    </submittedName>
</protein>
<evidence type="ECO:0000313" key="3">
    <source>
        <dbReference type="Proteomes" id="UP000606786"/>
    </source>
</evidence>
<dbReference type="AlphaFoldDB" id="A0A811U1J6"/>
<name>A0A811U1J6_CERCA</name>
<sequence length="120" mass="13792">MGCRSRSDQALQPLISQDVTRTVPLETCTRRKGVLAELSRETSKHCQEAINQPSEHRQGQREGERSRMTSTGIDSTEERETHRKNGQREHHGKINERERSRSSARSSRYDSPDSRRSSTE</sequence>